<organism evidence="1 2">
    <name type="scientific">Plasmodiophora brassicae</name>
    <name type="common">Clubroot disease agent</name>
    <dbReference type="NCBI Taxonomy" id="37360"/>
    <lineage>
        <taxon>Eukaryota</taxon>
        <taxon>Sar</taxon>
        <taxon>Rhizaria</taxon>
        <taxon>Endomyxa</taxon>
        <taxon>Phytomyxea</taxon>
        <taxon>Plasmodiophorida</taxon>
        <taxon>Plasmodiophoridae</taxon>
        <taxon>Plasmodiophora</taxon>
    </lineage>
</organism>
<gene>
    <name evidence="1" type="ORF">PLBR_LOCUS8450</name>
</gene>
<sequence length="147" mass="16118">MLFDGHLSATSLLVRPKRPVPPLHPDADVLDLGAHSQDQCLVISMMIPFRRLCRRTMIPGPPLQAVARLLVTHRRFGLDDDDKCNDEHYKDANVTSDRIAARGGGSVVVRRAVAPNYKYNPNTAVRCLSARPTPASIRVMGHGESAA</sequence>
<accession>A0A3P3YM06</accession>
<dbReference type="EMBL" id="OVEO01000016">
    <property type="protein sequence ID" value="SPR01235.1"/>
    <property type="molecule type" value="Genomic_DNA"/>
</dbReference>
<dbReference type="Proteomes" id="UP000290189">
    <property type="component" value="Unassembled WGS sequence"/>
</dbReference>
<proteinExistence type="predicted"/>
<protein>
    <submittedName>
        <fullName evidence="1">Uncharacterized protein</fullName>
    </submittedName>
</protein>
<evidence type="ECO:0000313" key="2">
    <source>
        <dbReference type="Proteomes" id="UP000290189"/>
    </source>
</evidence>
<name>A0A3P3YM06_PLABS</name>
<dbReference type="AlphaFoldDB" id="A0A3P3YM06"/>
<keyword evidence="1" id="KW-0496">Mitochondrion</keyword>
<reference evidence="1 2" key="1">
    <citation type="submission" date="2018-03" db="EMBL/GenBank/DDBJ databases">
        <authorList>
            <person name="Fogelqvist J."/>
        </authorList>
    </citation>
    <scope>NUCLEOTIDE SEQUENCE [LARGE SCALE GENOMIC DNA]</scope>
</reference>
<geneLocation type="mitochondrion" evidence="1"/>
<evidence type="ECO:0000313" key="1">
    <source>
        <dbReference type="EMBL" id="SPR01235.1"/>
    </source>
</evidence>